<keyword evidence="1" id="KW-0472">Membrane</keyword>
<keyword evidence="1" id="KW-1133">Transmembrane helix</keyword>
<reference evidence="3 4" key="1">
    <citation type="submission" date="2017-09" db="EMBL/GenBank/DDBJ databases">
        <title>Genomics of the genus Arcobacter.</title>
        <authorList>
            <person name="Perez-Cataluna A."/>
            <person name="Figueras M.J."/>
            <person name="Salas-Masso N."/>
        </authorList>
    </citation>
    <scope>NUCLEOTIDE SEQUENCE [LARGE SCALE GENOMIC DNA]</scope>
    <source>
        <strain evidence="3 4">DSM 18005</strain>
    </source>
</reference>
<dbReference type="InterPro" id="IPR006860">
    <property type="entry name" value="FecR"/>
</dbReference>
<proteinExistence type="predicted"/>
<dbReference type="InterPro" id="IPR013783">
    <property type="entry name" value="Ig-like_fold"/>
</dbReference>
<organism evidence="3 4">
    <name type="scientific">Malaciobacter halophilus</name>
    <dbReference type="NCBI Taxonomy" id="197482"/>
    <lineage>
        <taxon>Bacteria</taxon>
        <taxon>Pseudomonadati</taxon>
        <taxon>Campylobacterota</taxon>
        <taxon>Epsilonproteobacteria</taxon>
        <taxon>Campylobacterales</taxon>
        <taxon>Arcobacteraceae</taxon>
        <taxon>Malaciobacter</taxon>
    </lineage>
</organism>
<protein>
    <recommendedName>
        <fullName evidence="2">FecR protein domain-containing protein</fullName>
    </recommendedName>
</protein>
<dbReference type="Proteomes" id="UP000233248">
    <property type="component" value="Unassembled WGS sequence"/>
</dbReference>
<keyword evidence="1" id="KW-0812">Transmembrane</keyword>
<sequence length="382" mass="43509">MNKKSYIIFLGILILGIIGFIYYKIEDSKNIFAQIVSKVGEVNLVNEKGEILTKVKEGYKIKIGEFLETKENSSVTIKFIDNSIAIISEKSLVSMKRLKYDKDSKKSTTNIMLLKGKIESTVTNQDTFGSEYKVITPTLQLAVRGTVFNVIFEDKESRAFVTKGKILASDGENSLTLNAGYGVVVNDNTKLSSPIKLLNKPTIDLNELNIKYYKKYISWKKLKNAVKYHVQIYTTSKYNALIYDKYVNNTQLDIDNLKDGKYKISIQAVDKYGLEGFKIIKNFNVKSNPLPPNVNEPRANLKSKMILFSWEKSVDANKYILEISRMRSFKNILIRVTNLNSSLDKISLPLQKGEYFIRMSSVDSSGIRGPYSKIHQFKVDNK</sequence>
<evidence type="ECO:0000256" key="1">
    <source>
        <dbReference type="SAM" id="Phobius"/>
    </source>
</evidence>
<dbReference type="EMBL" id="NXIF01000033">
    <property type="protein sequence ID" value="PKI80501.1"/>
    <property type="molecule type" value="Genomic_DNA"/>
</dbReference>
<evidence type="ECO:0000313" key="3">
    <source>
        <dbReference type="EMBL" id="PKI80501.1"/>
    </source>
</evidence>
<dbReference type="Pfam" id="PF04773">
    <property type="entry name" value="FecR"/>
    <property type="match status" value="1"/>
</dbReference>
<dbReference type="Gene3D" id="2.60.40.10">
    <property type="entry name" value="Immunoglobulins"/>
    <property type="match status" value="2"/>
</dbReference>
<name>A0A2N1J1T7_9BACT</name>
<evidence type="ECO:0000313" key="4">
    <source>
        <dbReference type="Proteomes" id="UP000233248"/>
    </source>
</evidence>
<dbReference type="PANTHER" id="PTHR38731:SF1">
    <property type="entry name" value="FECR PROTEIN DOMAIN-CONTAINING PROTEIN"/>
    <property type="match status" value="1"/>
</dbReference>
<dbReference type="KEGG" id="ahs:AHALO_2488"/>
<evidence type="ECO:0000259" key="2">
    <source>
        <dbReference type="Pfam" id="PF04773"/>
    </source>
</evidence>
<gene>
    <name evidence="3" type="ORF">CP960_08795</name>
</gene>
<dbReference type="PANTHER" id="PTHR38731">
    <property type="entry name" value="LIPL45-RELATED LIPOPROTEIN-RELATED"/>
    <property type="match status" value="1"/>
</dbReference>
<dbReference type="RefSeq" id="WP_101185046.1">
    <property type="nucleotide sequence ID" value="NZ_CP031218.1"/>
</dbReference>
<dbReference type="Gene3D" id="2.60.120.1440">
    <property type="match status" value="1"/>
</dbReference>
<feature type="domain" description="FecR protein" evidence="2">
    <location>
        <begin position="67"/>
        <end position="166"/>
    </location>
</feature>
<accession>A0A2N1J1T7</accession>
<comment type="caution">
    <text evidence="3">The sequence shown here is derived from an EMBL/GenBank/DDBJ whole genome shotgun (WGS) entry which is preliminary data.</text>
</comment>
<dbReference type="OrthoDB" id="9813091at2"/>
<dbReference type="AlphaFoldDB" id="A0A2N1J1T7"/>
<feature type="transmembrane region" description="Helical" evidence="1">
    <location>
        <begin position="6"/>
        <end position="23"/>
    </location>
</feature>
<keyword evidence="4" id="KW-1185">Reference proteome</keyword>